<dbReference type="GO" id="GO:0000340">
    <property type="term" value="F:RNA 7-methylguanosine cap binding"/>
    <property type="evidence" value="ECO:0007669"/>
    <property type="project" value="TreeGrafter"/>
</dbReference>
<keyword evidence="3 5" id="KW-0694">RNA-binding</keyword>
<dbReference type="Pfam" id="PF01652">
    <property type="entry name" value="IF4E"/>
    <property type="match status" value="1"/>
</dbReference>
<name>U4L6G3_PYROM</name>
<evidence type="ECO:0000313" key="8">
    <source>
        <dbReference type="Proteomes" id="UP000018144"/>
    </source>
</evidence>
<dbReference type="AlphaFoldDB" id="U4L6G3"/>
<dbReference type="InterPro" id="IPR001040">
    <property type="entry name" value="TIF_eIF_4E"/>
</dbReference>
<accession>U4L6G3</accession>
<evidence type="ECO:0000313" key="7">
    <source>
        <dbReference type="EMBL" id="CCX12065.1"/>
    </source>
</evidence>
<protein>
    <submittedName>
        <fullName evidence="7">Similar to Eukaryotic translation initiation factor 4E type 3-A acc. no. Q6GR08</fullName>
    </submittedName>
</protein>
<feature type="region of interest" description="Disordered" evidence="6">
    <location>
        <begin position="1"/>
        <end position="29"/>
    </location>
</feature>
<evidence type="ECO:0000256" key="6">
    <source>
        <dbReference type="SAM" id="MobiDB-lite"/>
    </source>
</evidence>
<evidence type="ECO:0000256" key="2">
    <source>
        <dbReference type="ARBA" id="ARBA00022845"/>
    </source>
</evidence>
<feature type="compositionally biased region" description="Polar residues" evidence="6">
    <location>
        <begin position="1"/>
        <end position="22"/>
    </location>
</feature>
<reference evidence="7 8" key="1">
    <citation type="journal article" date="2013" name="PLoS Genet.">
        <title>The genome and development-dependent transcriptomes of Pyronema confluens: a window into fungal evolution.</title>
        <authorList>
            <person name="Traeger S."/>
            <person name="Altegoer F."/>
            <person name="Freitag M."/>
            <person name="Gabaldon T."/>
            <person name="Kempken F."/>
            <person name="Kumar A."/>
            <person name="Marcet-Houben M."/>
            <person name="Poggeler S."/>
            <person name="Stajich J.E."/>
            <person name="Nowrousian M."/>
        </authorList>
    </citation>
    <scope>NUCLEOTIDE SEQUENCE [LARGE SCALE GENOMIC DNA]</scope>
    <source>
        <strain evidence="8">CBS 100304</strain>
        <tissue evidence="7">Vegetative mycelium</tissue>
    </source>
</reference>
<sequence length="220" mass="25274">MSATPIDTKIPQVTATVTSPSVDSPDGSKRAELRMTMLKKLRPYPLSHEWEFWHEKDDPDADLVKWDDRLTKTADINTVQSFWQVFNNTPFVGLPIKYSMHLFKKDVKPLWEDPFNVNGGAWTFRVPKDKGLDFWREILMMAIGEILQEVVHVKKGIVRFNSYLIQVWTKDATNEASRQAVLQRIKESLPAELSAPTEGERAFYKKHTDHKGYTAKPTAA</sequence>
<proteinExistence type="inferred from homology"/>
<dbReference type="OMA" id="LPLQYHW"/>
<dbReference type="GO" id="GO:0016281">
    <property type="term" value="C:eukaryotic translation initiation factor 4F complex"/>
    <property type="evidence" value="ECO:0007669"/>
    <property type="project" value="TreeGrafter"/>
</dbReference>
<gene>
    <name evidence="7" type="ORF">PCON_11659</name>
</gene>
<evidence type="ECO:0000256" key="4">
    <source>
        <dbReference type="ARBA" id="ARBA00022917"/>
    </source>
</evidence>
<keyword evidence="2" id="KW-0810">Translation regulation</keyword>
<keyword evidence="1 5" id="KW-0396">Initiation factor</keyword>
<dbReference type="Gene3D" id="3.30.760.10">
    <property type="entry name" value="RNA Cap, Translation Initiation Factor Eif4e"/>
    <property type="match status" value="1"/>
</dbReference>
<dbReference type="Proteomes" id="UP000018144">
    <property type="component" value="Unassembled WGS sequence"/>
</dbReference>
<dbReference type="InterPro" id="IPR023398">
    <property type="entry name" value="TIF_eIF4e-like"/>
</dbReference>
<dbReference type="GO" id="GO:0006417">
    <property type="term" value="P:regulation of translation"/>
    <property type="evidence" value="ECO:0007669"/>
    <property type="project" value="UniProtKB-KW"/>
</dbReference>
<comment type="similarity">
    <text evidence="5">Belongs to the eukaryotic initiation factor 4E family.</text>
</comment>
<dbReference type="eggNOG" id="KOG1669">
    <property type="taxonomic scope" value="Eukaryota"/>
</dbReference>
<keyword evidence="4 5" id="KW-0648">Protein biosynthesis</keyword>
<dbReference type="SUPFAM" id="SSF55418">
    <property type="entry name" value="eIF4e-like"/>
    <property type="match status" value="1"/>
</dbReference>
<evidence type="ECO:0000256" key="5">
    <source>
        <dbReference type="RuleBase" id="RU004374"/>
    </source>
</evidence>
<organism evidence="7 8">
    <name type="scientific">Pyronema omphalodes (strain CBS 100304)</name>
    <name type="common">Pyronema confluens</name>
    <dbReference type="NCBI Taxonomy" id="1076935"/>
    <lineage>
        <taxon>Eukaryota</taxon>
        <taxon>Fungi</taxon>
        <taxon>Dikarya</taxon>
        <taxon>Ascomycota</taxon>
        <taxon>Pezizomycotina</taxon>
        <taxon>Pezizomycetes</taxon>
        <taxon>Pezizales</taxon>
        <taxon>Pyronemataceae</taxon>
        <taxon>Pyronema</taxon>
    </lineage>
</organism>
<keyword evidence="8" id="KW-1185">Reference proteome</keyword>
<dbReference type="PANTHER" id="PTHR11960">
    <property type="entry name" value="EUKARYOTIC TRANSLATION INITIATION FACTOR 4E RELATED"/>
    <property type="match status" value="1"/>
</dbReference>
<dbReference type="EMBL" id="HF935675">
    <property type="protein sequence ID" value="CCX12065.1"/>
    <property type="molecule type" value="Genomic_DNA"/>
</dbReference>
<feature type="region of interest" description="Disordered" evidence="6">
    <location>
        <begin position="192"/>
        <end position="220"/>
    </location>
</feature>
<dbReference type="OrthoDB" id="17977at2759"/>
<evidence type="ECO:0000256" key="1">
    <source>
        <dbReference type="ARBA" id="ARBA00022540"/>
    </source>
</evidence>
<dbReference type="PANTHER" id="PTHR11960:SF66">
    <property type="entry name" value="EUKARYOTIC TRANSLATION INITIATION FACTOR 4E TYPE 3"/>
    <property type="match status" value="1"/>
</dbReference>
<dbReference type="STRING" id="1076935.U4L6G3"/>
<dbReference type="GO" id="GO:0003743">
    <property type="term" value="F:translation initiation factor activity"/>
    <property type="evidence" value="ECO:0007669"/>
    <property type="project" value="UniProtKB-KW"/>
</dbReference>
<evidence type="ECO:0000256" key="3">
    <source>
        <dbReference type="ARBA" id="ARBA00022884"/>
    </source>
</evidence>